<proteinExistence type="predicted"/>
<reference evidence="3" key="1">
    <citation type="journal article" date="2019" name="Int. J. Syst. Evol. Microbiol.">
        <title>The Global Catalogue of Microorganisms (GCM) 10K type strain sequencing project: providing services to taxonomists for standard genome sequencing and annotation.</title>
        <authorList>
            <consortium name="The Broad Institute Genomics Platform"/>
            <consortium name="The Broad Institute Genome Sequencing Center for Infectious Disease"/>
            <person name="Wu L."/>
            <person name="Ma J."/>
        </authorList>
    </citation>
    <scope>NUCLEOTIDE SEQUENCE [LARGE SCALE GENOMIC DNA]</scope>
    <source>
        <strain evidence="3">CCUG 58938</strain>
    </source>
</reference>
<dbReference type="PROSITE" id="PS50005">
    <property type="entry name" value="TPR"/>
    <property type="match status" value="1"/>
</dbReference>
<dbReference type="EMBL" id="JBHTKA010000007">
    <property type="protein sequence ID" value="MFD1001609.1"/>
    <property type="molecule type" value="Genomic_DNA"/>
</dbReference>
<organism evidence="2 3">
    <name type="scientific">Ohtaekwangia kribbensis</name>
    <dbReference type="NCBI Taxonomy" id="688913"/>
    <lineage>
        <taxon>Bacteria</taxon>
        <taxon>Pseudomonadati</taxon>
        <taxon>Bacteroidota</taxon>
        <taxon>Cytophagia</taxon>
        <taxon>Cytophagales</taxon>
        <taxon>Fulvivirgaceae</taxon>
        <taxon>Ohtaekwangia</taxon>
    </lineage>
</organism>
<dbReference type="SUPFAM" id="SSF48452">
    <property type="entry name" value="TPR-like"/>
    <property type="match status" value="1"/>
</dbReference>
<sequence>MIFQATLEREMECRAKFYQEHESAFDSVVTKESPRLAHLTALEKDHFIDDELMTNSILHFMKKCDVYTRTMTNIKTLYFKALDKRKQEGTLKGKKEFLAIASTDEKGKEYSRQAAEAYGKVAMLYELEGDMAQADQYYKKSLSVYPTPIMMAFYHLLKRKKSNAVSIR</sequence>
<evidence type="ECO:0000313" key="3">
    <source>
        <dbReference type="Proteomes" id="UP001597112"/>
    </source>
</evidence>
<evidence type="ECO:0000256" key="1">
    <source>
        <dbReference type="PROSITE-ProRule" id="PRU00339"/>
    </source>
</evidence>
<dbReference type="Gene3D" id="1.25.40.10">
    <property type="entry name" value="Tetratricopeptide repeat domain"/>
    <property type="match status" value="1"/>
</dbReference>
<keyword evidence="1" id="KW-0802">TPR repeat</keyword>
<evidence type="ECO:0008006" key="4">
    <source>
        <dbReference type="Google" id="ProtNLM"/>
    </source>
</evidence>
<dbReference type="RefSeq" id="WP_377581666.1">
    <property type="nucleotide sequence ID" value="NZ_JBHTKA010000007.1"/>
</dbReference>
<gene>
    <name evidence="2" type="ORF">ACFQ21_19925</name>
</gene>
<keyword evidence="3" id="KW-1185">Reference proteome</keyword>
<feature type="repeat" description="TPR" evidence="1">
    <location>
        <begin position="115"/>
        <end position="148"/>
    </location>
</feature>
<name>A0ABW3K653_9BACT</name>
<dbReference type="InterPro" id="IPR011990">
    <property type="entry name" value="TPR-like_helical_dom_sf"/>
</dbReference>
<dbReference type="InterPro" id="IPR019734">
    <property type="entry name" value="TPR_rpt"/>
</dbReference>
<accession>A0ABW3K653</accession>
<dbReference type="Proteomes" id="UP001597112">
    <property type="component" value="Unassembled WGS sequence"/>
</dbReference>
<comment type="caution">
    <text evidence="2">The sequence shown here is derived from an EMBL/GenBank/DDBJ whole genome shotgun (WGS) entry which is preliminary data.</text>
</comment>
<evidence type="ECO:0000313" key="2">
    <source>
        <dbReference type="EMBL" id="MFD1001609.1"/>
    </source>
</evidence>
<protein>
    <recommendedName>
        <fullName evidence="4">Tetratricopeptide repeat protein</fullName>
    </recommendedName>
</protein>